<dbReference type="Gene3D" id="3.40.50.150">
    <property type="entry name" value="Vaccinia Virus protein VP39"/>
    <property type="match status" value="1"/>
</dbReference>
<evidence type="ECO:0000313" key="3">
    <source>
        <dbReference type="EMBL" id="WXA98341.1"/>
    </source>
</evidence>
<reference evidence="3 4" key="1">
    <citation type="submission" date="2021-12" db="EMBL/GenBank/DDBJ databases">
        <title>Discovery of the Pendulisporaceae a myxobacterial family with distinct sporulation behavior and unique specialized metabolism.</title>
        <authorList>
            <person name="Garcia R."/>
            <person name="Popoff A."/>
            <person name="Bader C.D."/>
            <person name="Loehr J."/>
            <person name="Walesch S."/>
            <person name="Walt C."/>
            <person name="Boldt J."/>
            <person name="Bunk B."/>
            <person name="Haeckl F.J.F.P.J."/>
            <person name="Gunesch A.P."/>
            <person name="Birkelbach J."/>
            <person name="Nuebel U."/>
            <person name="Pietschmann T."/>
            <person name="Bach T."/>
            <person name="Mueller R."/>
        </authorList>
    </citation>
    <scope>NUCLEOTIDE SEQUENCE [LARGE SCALE GENOMIC DNA]</scope>
    <source>
        <strain evidence="3 4">MSr12523</strain>
    </source>
</reference>
<dbReference type="Proteomes" id="UP001379533">
    <property type="component" value="Chromosome"/>
</dbReference>
<feature type="domain" description="Methyltransferase type 12" evidence="2">
    <location>
        <begin position="62"/>
        <end position="151"/>
    </location>
</feature>
<dbReference type="GO" id="GO:0032259">
    <property type="term" value="P:methylation"/>
    <property type="evidence" value="ECO:0007669"/>
    <property type="project" value="UniProtKB-KW"/>
</dbReference>
<dbReference type="Pfam" id="PF08242">
    <property type="entry name" value="Methyltransf_12"/>
    <property type="match status" value="1"/>
</dbReference>
<accession>A0ABZ2KI18</accession>
<proteinExistence type="predicted"/>
<dbReference type="RefSeq" id="WP_394848954.1">
    <property type="nucleotide sequence ID" value="NZ_CP089982.1"/>
</dbReference>
<dbReference type="GO" id="GO:0008168">
    <property type="term" value="F:methyltransferase activity"/>
    <property type="evidence" value="ECO:0007669"/>
    <property type="project" value="UniProtKB-KW"/>
</dbReference>
<organism evidence="3 4">
    <name type="scientific">Pendulispora brunnea</name>
    <dbReference type="NCBI Taxonomy" id="2905690"/>
    <lineage>
        <taxon>Bacteria</taxon>
        <taxon>Pseudomonadati</taxon>
        <taxon>Myxococcota</taxon>
        <taxon>Myxococcia</taxon>
        <taxon>Myxococcales</taxon>
        <taxon>Sorangiineae</taxon>
        <taxon>Pendulisporaceae</taxon>
        <taxon>Pendulispora</taxon>
    </lineage>
</organism>
<keyword evidence="3" id="KW-0489">Methyltransferase</keyword>
<evidence type="ECO:0000259" key="2">
    <source>
        <dbReference type="Pfam" id="PF08242"/>
    </source>
</evidence>
<dbReference type="InterPro" id="IPR013217">
    <property type="entry name" value="Methyltransf_12"/>
</dbReference>
<feature type="compositionally biased region" description="Basic and acidic residues" evidence="1">
    <location>
        <begin position="1"/>
        <end position="10"/>
    </location>
</feature>
<dbReference type="SUPFAM" id="SSF53335">
    <property type="entry name" value="S-adenosyl-L-methionine-dependent methyltransferases"/>
    <property type="match status" value="1"/>
</dbReference>
<dbReference type="EMBL" id="CP089982">
    <property type="protein sequence ID" value="WXA98341.1"/>
    <property type="molecule type" value="Genomic_DNA"/>
</dbReference>
<evidence type="ECO:0000256" key="1">
    <source>
        <dbReference type="SAM" id="MobiDB-lite"/>
    </source>
</evidence>
<name>A0ABZ2KI18_9BACT</name>
<gene>
    <name evidence="3" type="ORF">LZC95_16065</name>
</gene>
<protein>
    <submittedName>
        <fullName evidence="3">Methyltransferase domain-containing protein</fullName>
    </submittedName>
</protein>
<feature type="region of interest" description="Disordered" evidence="1">
    <location>
        <begin position="1"/>
        <end position="22"/>
    </location>
</feature>
<keyword evidence="3" id="KW-0808">Transferase</keyword>
<sequence length="272" mass="30439">MANDAREGRPEQPQLTDPYSTGLLSKDYPSELARLRAVEGWADPQSIALLQSLPIRPDFRCLEMGAGAGSIAYWLADRCSHGRVVAADIDPRYLDARRFPNLEIAQTDLITDDFPKGHFDLIHARLTLSHIPQRDDILSRAIGWLKPGGWIVVEDYYVPPVSEMSCEPMRVVMGAAMDAFAAQGTDMLWARKIPERLIRLGVQDLRLLTQPLTIGVGLPSEAVWRLSLEQFFPSFLEKELLTEAEIAAYRALTPLDAIDLLWFGISVAGQRR</sequence>
<dbReference type="CDD" id="cd02440">
    <property type="entry name" value="AdoMet_MTases"/>
    <property type="match status" value="1"/>
</dbReference>
<dbReference type="PANTHER" id="PTHR43861">
    <property type="entry name" value="TRANS-ACONITATE 2-METHYLTRANSFERASE-RELATED"/>
    <property type="match status" value="1"/>
</dbReference>
<feature type="compositionally biased region" description="Polar residues" evidence="1">
    <location>
        <begin position="13"/>
        <end position="22"/>
    </location>
</feature>
<dbReference type="InterPro" id="IPR029063">
    <property type="entry name" value="SAM-dependent_MTases_sf"/>
</dbReference>
<keyword evidence="4" id="KW-1185">Reference proteome</keyword>
<evidence type="ECO:0000313" key="4">
    <source>
        <dbReference type="Proteomes" id="UP001379533"/>
    </source>
</evidence>